<dbReference type="GO" id="GO:0008233">
    <property type="term" value="F:peptidase activity"/>
    <property type="evidence" value="ECO:0007669"/>
    <property type="project" value="InterPro"/>
</dbReference>
<dbReference type="PANTHER" id="PTHR43248:SF2">
    <property type="entry name" value="PROLYL AMINOPEPTIDASE"/>
    <property type="match status" value="1"/>
</dbReference>
<keyword evidence="2" id="KW-0378">Hydrolase</keyword>
<evidence type="ECO:0000313" key="4">
    <source>
        <dbReference type="EMBL" id="KAK4770310.1"/>
    </source>
</evidence>
<dbReference type="EMBL" id="JAXIOK010000005">
    <property type="protein sequence ID" value="KAK4770310.1"/>
    <property type="molecule type" value="Genomic_DNA"/>
</dbReference>
<evidence type="ECO:0000256" key="1">
    <source>
        <dbReference type="ARBA" id="ARBA00010088"/>
    </source>
</evidence>
<evidence type="ECO:0000256" key="2">
    <source>
        <dbReference type="ARBA" id="ARBA00022801"/>
    </source>
</evidence>
<dbReference type="InterPro" id="IPR029058">
    <property type="entry name" value="AB_hydrolase_fold"/>
</dbReference>
<keyword evidence="5" id="KW-1185">Reference proteome</keyword>
<dbReference type="Pfam" id="PF00561">
    <property type="entry name" value="Abhydrolase_1"/>
    <property type="match status" value="1"/>
</dbReference>
<gene>
    <name evidence="4" type="ORF">SAY87_030842</name>
</gene>
<organism evidence="4 5">
    <name type="scientific">Trapa incisa</name>
    <dbReference type="NCBI Taxonomy" id="236973"/>
    <lineage>
        <taxon>Eukaryota</taxon>
        <taxon>Viridiplantae</taxon>
        <taxon>Streptophyta</taxon>
        <taxon>Embryophyta</taxon>
        <taxon>Tracheophyta</taxon>
        <taxon>Spermatophyta</taxon>
        <taxon>Magnoliopsida</taxon>
        <taxon>eudicotyledons</taxon>
        <taxon>Gunneridae</taxon>
        <taxon>Pentapetalae</taxon>
        <taxon>rosids</taxon>
        <taxon>malvids</taxon>
        <taxon>Myrtales</taxon>
        <taxon>Lythraceae</taxon>
        <taxon>Trapa</taxon>
    </lineage>
</organism>
<dbReference type="AlphaFoldDB" id="A0AAN7KP51"/>
<comment type="caution">
    <text evidence="4">The sequence shown here is derived from an EMBL/GenBank/DDBJ whole genome shotgun (WGS) entry which is preliminary data.</text>
</comment>
<reference evidence="4 5" key="1">
    <citation type="journal article" date="2023" name="Hortic Res">
        <title>Pangenome of water caltrop reveals structural variations and asymmetric subgenome divergence after allopolyploidization.</title>
        <authorList>
            <person name="Zhang X."/>
            <person name="Chen Y."/>
            <person name="Wang L."/>
            <person name="Yuan Y."/>
            <person name="Fang M."/>
            <person name="Shi L."/>
            <person name="Lu R."/>
            <person name="Comes H.P."/>
            <person name="Ma Y."/>
            <person name="Chen Y."/>
            <person name="Huang G."/>
            <person name="Zhou Y."/>
            <person name="Zheng Z."/>
            <person name="Qiu Y."/>
        </authorList>
    </citation>
    <scope>NUCLEOTIDE SEQUENCE [LARGE SCALE GENOMIC DNA]</scope>
    <source>
        <tissue evidence="4">Roots</tissue>
    </source>
</reference>
<dbReference type="Proteomes" id="UP001345219">
    <property type="component" value="Chromosome 24"/>
</dbReference>
<dbReference type="InterPro" id="IPR002410">
    <property type="entry name" value="Peptidase_S33"/>
</dbReference>
<evidence type="ECO:0000259" key="3">
    <source>
        <dbReference type="Pfam" id="PF00561"/>
    </source>
</evidence>
<dbReference type="GO" id="GO:0006508">
    <property type="term" value="P:proteolysis"/>
    <property type="evidence" value="ECO:0007669"/>
    <property type="project" value="InterPro"/>
</dbReference>
<evidence type="ECO:0000313" key="5">
    <source>
        <dbReference type="Proteomes" id="UP001345219"/>
    </source>
</evidence>
<dbReference type="FunFam" id="3.40.50.1820:FF:000657">
    <property type="entry name" value="Proline iminopeptidase"/>
    <property type="match status" value="1"/>
</dbReference>
<accession>A0AAN7KP51</accession>
<dbReference type="PRINTS" id="PR00793">
    <property type="entry name" value="PROAMNOPTASE"/>
</dbReference>
<protein>
    <recommendedName>
        <fullName evidence="3">AB hydrolase-1 domain-containing protein</fullName>
    </recommendedName>
</protein>
<sequence>MEGELSRCLNVMCDSALRMARCNCPFWRANDSEPYIIDTSFITLTLWMKMLVHAPPFVIKPLLSILPSVAACRPYSPARVNPAQSVGSFWSRPVALRRAASMADSFSTACDSSQEHTAGTWYSVPELRLRDHRFTIPLDYSLAASPKITVFAREVVSVGKEEQQLPYLLYLQGGPGFECPRPTESSGWIRRVCEEFRLVLMDQRGTGLSTPLTVSSMSQFKSAKDLADYLGHFRADNIVNDAEFVRVRLVPDAEPWTVLGQSYGGFCVVTYLSFAPHGLKQALLTGGIPPIGNGCSANDVYRACCEQIVLQNEKFYKRYPQDIEVVHEVVKYLAGSEGGGVPLPSGGFLTPRGLQTLGLSGLGSSTGFERLHYMFERVWDPQLVPGAAKQISHYFLRSFESWSSFDTNPLYALLHEAIYNQGAASCWSAERVMAENESKFNALNAAKENRPVLFTGEMIFPWMFDEIYALRPFKEAANILAEKKDWPPLYDVKSLNNNKVPVAAAVYYEDMYVNFKLAMETASHITGIRLWISNEYMHSGLRDNGTRVLNQLLGMLNGKKPLF</sequence>
<dbReference type="PANTHER" id="PTHR43248">
    <property type="entry name" value="2-SUCCINYL-6-HYDROXY-2,4-CYCLOHEXADIENE-1-CARBOXYLATE SYNTHASE"/>
    <property type="match status" value="1"/>
</dbReference>
<proteinExistence type="inferred from homology"/>
<feature type="domain" description="AB hydrolase-1" evidence="3">
    <location>
        <begin position="168"/>
        <end position="328"/>
    </location>
</feature>
<comment type="similarity">
    <text evidence="1">Belongs to the peptidase S33 family.</text>
</comment>
<name>A0AAN7KP51_9MYRT</name>
<dbReference type="Gene3D" id="3.40.50.1820">
    <property type="entry name" value="alpha/beta hydrolase"/>
    <property type="match status" value="1"/>
</dbReference>
<dbReference type="SUPFAM" id="SSF53474">
    <property type="entry name" value="alpha/beta-Hydrolases"/>
    <property type="match status" value="1"/>
</dbReference>
<dbReference type="InterPro" id="IPR051601">
    <property type="entry name" value="Serine_prot/Carboxylest_S33"/>
</dbReference>
<dbReference type="InterPro" id="IPR000073">
    <property type="entry name" value="AB_hydrolase_1"/>
</dbReference>